<evidence type="ECO:0000313" key="1">
    <source>
        <dbReference type="Proteomes" id="UP000001819"/>
    </source>
</evidence>
<dbReference type="AlphaFoldDB" id="A0A6I8W345"/>
<protein>
    <submittedName>
        <fullName evidence="2">Uncharacterized protein Cep164 isoform X2</fullName>
    </submittedName>
</protein>
<name>A0A6I8W345_DROPS</name>
<dbReference type="RefSeq" id="XP_033237766.1">
    <property type="nucleotide sequence ID" value="XM_033381875.1"/>
</dbReference>
<evidence type="ECO:0000313" key="2">
    <source>
        <dbReference type="RefSeq" id="XP_033237766.1"/>
    </source>
</evidence>
<organism evidence="1 2">
    <name type="scientific">Drosophila pseudoobscura pseudoobscura</name>
    <name type="common">Fruit fly</name>
    <dbReference type="NCBI Taxonomy" id="46245"/>
    <lineage>
        <taxon>Eukaryota</taxon>
        <taxon>Metazoa</taxon>
        <taxon>Ecdysozoa</taxon>
        <taxon>Arthropoda</taxon>
        <taxon>Hexapoda</taxon>
        <taxon>Insecta</taxon>
        <taxon>Pterygota</taxon>
        <taxon>Neoptera</taxon>
        <taxon>Endopterygota</taxon>
        <taxon>Diptera</taxon>
        <taxon>Brachycera</taxon>
        <taxon>Muscomorpha</taxon>
        <taxon>Ephydroidea</taxon>
        <taxon>Drosophilidae</taxon>
        <taxon>Drosophila</taxon>
        <taxon>Sophophora</taxon>
    </lineage>
</organism>
<sequence length="93" mass="9809">MTTTSNNTSISSATPLMVKTTVTTLHTNRKTESAMTIAASKTKRSGYISPSTSVICEEVFDDACLPSSDGTPQRQGQCSSACDSAVVIIKRGF</sequence>
<gene>
    <name evidence="2" type="primary">Cep164</name>
</gene>
<dbReference type="Proteomes" id="UP000001819">
    <property type="component" value="Chromosome X"/>
</dbReference>
<proteinExistence type="predicted"/>
<accession>A0A6I8W345</accession>
<keyword evidence="1" id="KW-1185">Reference proteome</keyword>
<reference evidence="2" key="1">
    <citation type="submission" date="2025-08" db="UniProtKB">
        <authorList>
            <consortium name="RefSeq"/>
        </authorList>
    </citation>
    <scope>IDENTIFICATION</scope>
    <source>
        <strain evidence="2">MV-25-SWS-2005</strain>
        <tissue evidence="2">Whole body</tissue>
    </source>
</reference>